<gene>
    <name evidence="2" type="ORF">DJ83_16910</name>
</gene>
<dbReference type="RefSeq" id="WP_094580621.1">
    <property type="nucleotide sequence ID" value="NZ_NHOW01000214.1"/>
</dbReference>
<evidence type="ECO:0000313" key="3">
    <source>
        <dbReference type="Proteomes" id="UP000216409"/>
    </source>
</evidence>
<protein>
    <recommendedName>
        <fullName evidence="1">MCM C-terminal domain-containing protein</fullName>
    </recommendedName>
</protein>
<comment type="caution">
    <text evidence="2">The sequence shown here is derived from an EMBL/GenBank/DDBJ whole genome shotgun (WGS) entry which is preliminary data.</text>
</comment>
<evidence type="ECO:0000259" key="1">
    <source>
        <dbReference type="Pfam" id="PF21120"/>
    </source>
</evidence>
<dbReference type="AlphaFoldDB" id="A0A256ILK5"/>
<dbReference type="Gene3D" id="1.10.10.10">
    <property type="entry name" value="Winged helix-like DNA-binding domain superfamily/Winged helix DNA-binding domain"/>
    <property type="match status" value="1"/>
</dbReference>
<reference evidence="2 3" key="1">
    <citation type="journal article" date="2014" name="Front. Microbiol.">
        <title>Population and genomic analysis of the genus Halorubrum.</title>
        <authorList>
            <person name="Fullmer M.S."/>
            <person name="Soucy S.M."/>
            <person name="Swithers K.S."/>
            <person name="Makkay A.M."/>
            <person name="Wheeler R."/>
            <person name="Ventosa A."/>
            <person name="Gogarten J.P."/>
            <person name="Papke R.T."/>
        </authorList>
    </citation>
    <scope>NUCLEOTIDE SEQUENCE [LARGE SCALE GENOMIC DNA]</scope>
    <source>
        <strain evidence="2 3">LD3</strain>
    </source>
</reference>
<dbReference type="Proteomes" id="UP000216409">
    <property type="component" value="Unassembled WGS sequence"/>
</dbReference>
<proteinExistence type="predicted"/>
<feature type="domain" description="MCM C-terminal" evidence="1">
    <location>
        <begin position="62"/>
        <end position="98"/>
    </location>
</feature>
<dbReference type="EMBL" id="NHOW01000214">
    <property type="protein sequence ID" value="OYR57405.1"/>
    <property type="molecule type" value="Genomic_DNA"/>
</dbReference>
<evidence type="ECO:0000313" key="2">
    <source>
        <dbReference type="EMBL" id="OYR57405.1"/>
    </source>
</evidence>
<name>A0A256ILK5_HALEZ</name>
<accession>A0A256ILK5</accession>
<dbReference type="Pfam" id="PF21120">
    <property type="entry name" value="WHD_MCM_arc"/>
    <property type="match status" value="1"/>
</dbReference>
<sequence length="106" mass="12269">MMDNMQIIDDSTAIFLSDDQDAGIVVHEEEGEILRLESEENKITFDELDVLYFIHRNEPVPIQKIKDEYDADDQKVGAVVDELHHRGEVYQPTKGYYKLVQNAVED</sequence>
<organism evidence="2 3">
    <name type="scientific">Halorubrum ezzemoulense</name>
    <name type="common">Halorubrum chaoviator</name>
    <dbReference type="NCBI Taxonomy" id="337243"/>
    <lineage>
        <taxon>Archaea</taxon>
        <taxon>Methanobacteriati</taxon>
        <taxon>Methanobacteriota</taxon>
        <taxon>Stenosarchaea group</taxon>
        <taxon>Halobacteria</taxon>
        <taxon>Halobacteriales</taxon>
        <taxon>Haloferacaceae</taxon>
        <taxon>Halorubrum</taxon>
    </lineage>
</organism>
<dbReference type="InterPro" id="IPR048907">
    <property type="entry name" value="WHD_MCM_arc"/>
</dbReference>
<dbReference type="InterPro" id="IPR036388">
    <property type="entry name" value="WH-like_DNA-bd_sf"/>
</dbReference>